<protein>
    <submittedName>
        <fullName evidence="1">Uncharacterized protein</fullName>
    </submittedName>
</protein>
<dbReference type="OrthoDB" id="5424404at2759"/>
<dbReference type="EMBL" id="ML976757">
    <property type="protein sequence ID" value="KAF1965716.1"/>
    <property type="molecule type" value="Genomic_DNA"/>
</dbReference>
<reference evidence="1" key="1">
    <citation type="journal article" date="2020" name="Stud. Mycol.">
        <title>101 Dothideomycetes genomes: a test case for predicting lifestyles and emergence of pathogens.</title>
        <authorList>
            <person name="Haridas S."/>
            <person name="Albert R."/>
            <person name="Binder M."/>
            <person name="Bloem J."/>
            <person name="Labutti K."/>
            <person name="Salamov A."/>
            <person name="Andreopoulos B."/>
            <person name="Baker S."/>
            <person name="Barry K."/>
            <person name="Bills G."/>
            <person name="Bluhm B."/>
            <person name="Cannon C."/>
            <person name="Castanera R."/>
            <person name="Culley D."/>
            <person name="Daum C."/>
            <person name="Ezra D."/>
            <person name="Gonzalez J."/>
            <person name="Henrissat B."/>
            <person name="Kuo A."/>
            <person name="Liang C."/>
            <person name="Lipzen A."/>
            <person name="Lutzoni F."/>
            <person name="Magnuson J."/>
            <person name="Mondo S."/>
            <person name="Nolan M."/>
            <person name="Ohm R."/>
            <person name="Pangilinan J."/>
            <person name="Park H.-J."/>
            <person name="Ramirez L."/>
            <person name="Alfaro M."/>
            <person name="Sun H."/>
            <person name="Tritt A."/>
            <person name="Yoshinaga Y."/>
            <person name="Zwiers L.-H."/>
            <person name="Turgeon B."/>
            <person name="Goodwin S."/>
            <person name="Spatafora J."/>
            <person name="Crous P."/>
            <person name="Grigoriev I."/>
        </authorList>
    </citation>
    <scope>NUCLEOTIDE SEQUENCE</scope>
    <source>
        <strain evidence="1">CBS 107.79</strain>
    </source>
</reference>
<name>A0A6A5US35_9PLEO</name>
<sequence>ANFKTKYKTYFNILYLKIKEYNILLSNTYNIDKKGFLISIIRRFKRVFS</sequence>
<dbReference type="AlphaFoldDB" id="A0A6A5US35"/>
<organism evidence="1 2">
    <name type="scientific">Bimuria novae-zelandiae CBS 107.79</name>
    <dbReference type="NCBI Taxonomy" id="1447943"/>
    <lineage>
        <taxon>Eukaryota</taxon>
        <taxon>Fungi</taxon>
        <taxon>Dikarya</taxon>
        <taxon>Ascomycota</taxon>
        <taxon>Pezizomycotina</taxon>
        <taxon>Dothideomycetes</taxon>
        <taxon>Pleosporomycetidae</taxon>
        <taxon>Pleosporales</taxon>
        <taxon>Massarineae</taxon>
        <taxon>Didymosphaeriaceae</taxon>
        <taxon>Bimuria</taxon>
    </lineage>
</organism>
<dbReference type="Proteomes" id="UP000800036">
    <property type="component" value="Unassembled WGS sequence"/>
</dbReference>
<evidence type="ECO:0000313" key="1">
    <source>
        <dbReference type="EMBL" id="KAF1965716.1"/>
    </source>
</evidence>
<gene>
    <name evidence="1" type="ORF">BU23DRAFT_488602</name>
</gene>
<evidence type="ECO:0000313" key="2">
    <source>
        <dbReference type="Proteomes" id="UP000800036"/>
    </source>
</evidence>
<keyword evidence="2" id="KW-1185">Reference proteome</keyword>
<feature type="non-terminal residue" evidence="1">
    <location>
        <position position="1"/>
    </location>
</feature>
<proteinExistence type="predicted"/>
<accession>A0A6A5US35</accession>